<dbReference type="Proteomes" id="UP000657385">
    <property type="component" value="Unassembled WGS sequence"/>
</dbReference>
<proteinExistence type="predicted"/>
<sequence>MVTIFDRIDEHVKSIFGDGPVCIHLGDIEKCEIKRHPVLPELRKAAMPKGSGHAIGIRLWESLVAIGRVRELVGDSSGKMLIVSCLTPCLRSTAWRVVRDRRAEIDDVMSEMVEAMLRAWSESAKGVPPRSMRDRMMSAGFDAGYRYGKKFSPECPTEHIDFFAAEEDSGHISSLKASSIIEPGRVMDSATAEILRGEAVGARLSQFDTLERLKRFHDDIRACRRGAVGGPVLNEAELARSWISGANHYYYYSDLFPLYMDMCKAADVLGVSESTARRMARNGEFPYTWVGRRCVVPVKGFMMASKIPDPLVHADDVENGAAHALGFGGPSSF</sequence>
<dbReference type="RefSeq" id="WP_196196641.1">
    <property type="nucleotide sequence ID" value="NZ_JADPRT010000012.1"/>
</dbReference>
<evidence type="ECO:0000259" key="1">
    <source>
        <dbReference type="Pfam" id="PF12728"/>
    </source>
</evidence>
<dbReference type="AlphaFoldDB" id="A0A931B9E7"/>
<comment type="caution">
    <text evidence="2">The sequence shown here is derived from an EMBL/GenBank/DDBJ whole genome shotgun (WGS) entry which is preliminary data.</text>
</comment>
<name>A0A931B9E7_9ACTN</name>
<dbReference type="Pfam" id="PF12728">
    <property type="entry name" value="HTH_17"/>
    <property type="match status" value="1"/>
</dbReference>
<feature type="domain" description="Helix-turn-helix" evidence="1">
    <location>
        <begin position="260"/>
        <end position="298"/>
    </location>
</feature>
<evidence type="ECO:0000313" key="3">
    <source>
        <dbReference type="Proteomes" id="UP000657385"/>
    </source>
</evidence>
<reference evidence="2" key="1">
    <citation type="submission" date="2020-11" db="EMBL/GenBank/DDBJ databases">
        <title>Isolation and identification of active actinomycetes.</title>
        <authorList>
            <person name="Yu B."/>
        </authorList>
    </citation>
    <scope>NUCLEOTIDE SEQUENCE</scope>
    <source>
        <strain evidence="2">NEAU-YB345</strain>
    </source>
</reference>
<keyword evidence="3" id="KW-1185">Reference proteome</keyword>
<dbReference type="InterPro" id="IPR041657">
    <property type="entry name" value="HTH_17"/>
</dbReference>
<accession>A0A931B9E7</accession>
<evidence type="ECO:0000313" key="2">
    <source>
        <dbReference type="EMBL" id="MBF9071461.1"/>
    </source>
</evidence>
<dbReference type="EMBL" id="JADPRT010000012">
    <property type="protein sequence ID" value="MBF9071461.1"/>
    <property type="molecule type" value="Genomic_DNA"/>
</dbReference>
<organism evidence="2 3">
    <name type="scientific">Streptacidiphilus fuscans</name>
    <dbReference type="NCBI Taxonomy" id="2789292"/>
    <lineage>
        <taxon>Bacteria</taxon>
        <taxon>Bacillati</taxon>
        <taxon>Actinomycetota</taxon>
        <taxon>Actinomycetes</taxon>
        <taxon>Kitasatosporales</taxon>
        <taxon>Streptomycetaceae</taxon>
        <taxon>Streptacidiphilus</taxon>
    </lineage>
</organism>
<gene>
    <name evidence="2" type="ORF">I2501_25905</name>
</gene>
<protein>
    <submittedName>
        <fullName evidence="2">Helix-turn-helix domain-containing protein</fullName>
    </submittedName>
</protein>